<evidence type="ECO:0000256" key="11">
    <source>
        <dbReference type="RuleBase" id="RU000485"/>
    </source>
</evidence>
<dbReference type="InterPro" id="IPR006113">
    <property type="entry name" value="6PGDH_Gnd/GntZ"/>
</dbReference>
<dbReference type="Pfam" id="PF00393">
    <property type="entry name" value="6PGD"/>
    <property type="match status" value="1"/>
</dbReference>
<dbReference type="EC" id="1.1.1.44" evidence="4 10"/>
<dbReference type="NCBIfam" id="TIGR00873">
    <property type="entry name" value="gnd"/>
    <property type="match status" value="1"/>
</dbReference>
<dbReference type="NCBIfam" id="NF006765">
    <property type="entry name" value="PRK09287.1"/>
    <property type="match status" value="1"/>
</dbReference>
<dbReference type="InterPro" id="IPR006114">
    <property type="entry name" value="6PGDH_C"/>
</dbReference>
<dbReference type="PANTHER" id="PTHR11811">
    <property type="entry name" value="6-PHOSPHOGLUCONATE DEHYDROGENASE"/>
    <property type="match status" value="1"/>
</dbReference>
<feature type="region of interest" description="Disordered" evidence="12">
    <location>
        <begin position="474"/>
        <end position="499"/>
    </location>
</feature>
<dbReference type="InterPro" id="IPR006115">
    <property type="entry name" value="6PGDH_NADP-bd"/>
</dbReference>
<dbReference type="InterPro" id="IPR013328">
    <property type="entry name" value="6PGD_dom2"/>
</dbReference>
<comment type="subunit">
    <text evidence="10">Homodimer.</text>
</comment>
<evidence type="ECO:0000313" key="14">
    <source>
        <dbReference type="EMBL" id="MDO7873920.1"/>
    </source>
</evidence>
<reference evidence="14" key="1">
    <citation type="submission" date="2023-07" db="EMBL/GenBank/DDBJ databases">
        <authorList>
            <person name="Kim M.K."/>
        </authorList>
    </citation>
    <scope>NUCLEOTIDE SEQUENCE</scope>
    <source>
        <strain evidence="14">ASUV-10-1</strain>
    </source>
</reference>
<dbReference type="InterPro" id="IPR036291">
    <property type="entry name" value="NAD(P)-bd_dom_sf"/>
</dbReference>
<evidence type="ECO:0000256" key="9">
    <source>
        <dbReference type="ARBA" id="ARBA00048640"/>
    </source>
</evidence>
<dbReference type="SUPFAM" id="SSF48179">
    <property type="entry name" value="6-phosphogluconate dehydrogenase C-terminal domain-like"/>
    <property type="match status" value="1"/>
</dbReference>
<protein>
    <recommendedName>
        <fullName evidence="5 10">6-phosphogluconate dehydrogenase, decarboxylating</fullName>
        <ecNumber evidence="4 10">1.1.1.44</ecNumber>
    </recommendedName>
</protein>
<dbReference type="RefSeq" id="WP_305005233.1">
    <property type="nucleotide sequence ID" value="NZ_JAUQSY010000002.1"/>
</dbReference>
<dbReference type="SUPFAM" id="SSF51735">
    <property type="entry name" value="NAD(P)-binding Rossmann-fold domains"/>
    <property type="match status" value="1"/>
</dbReference>
<dbReference type="Gene3D" id="3.40.50.720">
    <property type="entry name" value="NAD(P)-binding Rossmann-like Domain"/>
    <property type="match status" value="1"/>
</dbReference>
<evidence type="ECO:0000256" key="8">
    <source>
        <dbReference type="ARBA" id="ARBA00023126"/>
    </source>
</evidence>
<dbReference type="PIRSF" id="PIRSF000109">
    <property type="entry name" value="6PGD"/>
    <property type="match status" value="1"/>
</dbReference>
<dbReference type="Gene3D" id="1.20.5.320">
    <property type="entry name" value="6-Phosphogluconate Dehydrogenase, domain 3"/>
    <property type="match status" value="1"/>
</dbReference>
<evidence type="ECO:0000256" key="2">
    <source>
        <dbReference type="ARBA" id="ARBA00004874"/>
    </source>
</evidence>
<dbReference type="GO" id="GO:0004616">
    <property type="term" value="F:phosphogluconate dehydrogenase (decarboxylating) activity"/>
    <property type="evidence" value="ECO:0007669"/>
    <property type="project" value="UniProtKB-EC"/>
</dbReference>
<comment type="pathway">
    <text evidence="2 10 11">Carbohydrate degradation; pentose phosphate pathway; D-ribulose 5-phosphate from D-glucose 6-phosphate (oxidative stage): step 3/3.</text>
</comment>
<proteinExistence type="inferred from homology"/>
<name>A0ABT9B6S6_9BACT</name>
<evidence type="ECO:0000256" key="1">
    <source>
        <dbReference type="ARBA" id="ARBA00002526"/>
    </source>
</evidence>
<evidence type="ECO:0000313" key="15">
    <source>
        <dbReference type="Proteomes" id="UP001176429"/>
    </source>
</evidence>
<dbReference type="PRINTS" id="PR00076">
    <property type="entry name" value="6PGDHDRGNASE"/>
</dbReference>
<dbReference type="InterPro" id="IPR008927">
    <property type="entry name" value="6-PGluconate_DH-like_C_sf"/>
</dbReference>
<evidence type="ECO:0000256" key="3">
    <source>
        <dbReference type="ARBA" id="ARBA00008419"/>
    </source>
</evidence>
<organism evidence="14 15">
    <name type="scientific">Hymenobacter aranciens</name>
    <dbReference type="NCBI Taxonomy" id="3063996"/>
    <lineage>
        <taxon>Bacteria</taxon>
        <taxon>Pseudomonadati</taxon>
        <taxon>Bacteroidota</taxon>
        <taxon>Cytophagia</taxon>
        <taxon>Cytophagales</taxon>
        <taxon>Hymenobacteraceae</taxon>
        <taxon>Hymenobacter</taxon>
    </lineage>
</organism>
<keyword evidence="15" id="KW-1185">Reference proteome</keyword>
<keyword evidence="7 11" id="KW-0311">Gluconate utilization</keyword>
<evidence type="ECO:0000256" key="12">
    <source>
        <dbReference type="SAM" id="MobiDB-lite"/>
    </source>
</evidence>
<dbReference type="Gene3D" id="1.10.1040.10">
    <property type="entry name" value="N-(1-d-carboxylethyl)-l-norvaline Dehydrogenase, domain 2"/>
    <property type="match status" value="1"/>
</dbReference>
<evidence type="ECO:0000256" key="6">
    <source>
        <dbReference type="ARBA" id="ARBA00023002"/>
    </source>
</evidence>
<keyword evidence="8 10" id="KW-0570">Pentose shunt</keyword>
<evidence type="ECO:0000256" key="5">
    <source>
        <dbReference type="ARBA" id="ARBA00018193"/>
    </source>
</evidence>
<gene>
    <name evidence="14" type="primary">gndA</name>
    <name evidence="14" type="ORF">Q5H93_04180</name>
</gene>
<evidence type="ECO:0000259" key="13">
    <source>
        <dbReference type="SMART" id="SM01350"/>
    </source>
</evidence>
<feature type="domain" description="6-phosphogluconate dehydrogenase C-terminal" evidence="13">
    <location>
        <begin position="182"/>
        <end position="471"/>
    </location>
</feature>
<dbReference type="Pfam" id="PF03446">
    <property type="entry name" value="NAD_binding_2"/>
    <property type="match status" value="1"/>
</dbReference>
<sequence>MSEPRPPHSFGMIGLGTMGRNLLLNLADHHFAVAGYDKDPDKVRLLGEEGAGKPVQGFSEIKEFIASLSTPRAVMLLVPAGKIVDSVIEELKPLLTKGDLIIDGGNSHFTDTERRDKALETDGLHFFGMGVSGGEEGARRGPSMMPGGDKDAYRVVQPMFEAIAAKVGGEACVTYIGPGAAGHFVKMVHNGIEYGLMQLIAETYGLLKTGLGLDNAAIGKVFTDWNAGRLQSFLIDITKDIFAFKAPDNGHELLDDIKDEARSKGTGKWTSQVAFDLETPVPTIDTAVSLRDLSKYKALRGQLADRYGPAAGLLPVQREEFLSQLEQAFYFNMVITYAQGMNLLQRASKDFGYELNLADIAKIWRGGCIIRSTFLSEIYQAYQQTPDLAHLLLDAQVQKLVQEAVPGSRAVVAAAVQAGIAVPAYAASLSYFDSFRTARLPSNLIQAQRDYFGAHTYELIGKEGVFHTQWVPEHEPAENKQDVEVGEEQKGKEEVTPNG</sequence>
<dbReference type="SMART" id="SM01350">
    <property type="entry name" value="6PGD"/>
    <property type="match status" value="1"/>
</dbReference>
<comment type="catalytic activity">
    <reaction evidence="9 10 11">
        <text>6-phospho-D-gluconate + NADP(+) = D-ribulose 5-phosphate + CO2 + NADPH</text>
        <dbReference type="Rhea" id="RHEA:10116"/>
        <dbReference type="ChEBI" id="CHEBI:16526"/>
        <dbReference type="ChEBI" id="CHEBI:57783"/>
        <dbReference type="ChEBI" id="CHEBI:58121"/>
        <dbReference type="ChEBI" id="CHEBI:58349"/>
        <dbReference type="ChEBI" id="CHEBI:58759"/>
        <dbReference type="EC" id="1.1.1.44"/>
    </reaction>
</comment>
<evidence type="ECO:0000256" key="7">
    <source>
        <dbReference type="ARBA" id="ARBA00023064"/>
    </source>
</evidence>
<dbReference type="InterPro" id="IPR006183">
    <property type="entry name" value="Pgluconate_DH"/>
</dbReference>
<keyword evidence="6 10" id="KW-0560">Oxidoreductase</keyword>
<evidence type="ECO:0000256" key="10">
    <source>
        <dbReference type="PIRNR" id="PIRNR000109"/>
    </source>
</evidence>
<dbReference type="EMBL" id="JAUQSY010000002">
    <property type="protein sequence ID" value="MDO7873920.1"/>
    <property type="molecule type" value="Genomic_DNA"/>
</dbReference>
<evidence type="ECO:0000256" key="4">
    <source>
        <dbReference type="ARBA" id="ARBA00013011"/>
    </source>
</evidence>
<keyword evidence="10 11" id="KW-0521">NADP</keyword>
<comment type="caution">
    <text evidence="14">The sequence shown here is derived from an EMBL/GenBank/DDBJ whole genome shotgun (WGS) entry which is preliminary data.</text>
</comment>
<dbReference type="Proteomes" id="UP001176429">
    <property type="component" value="Unassembled WGS sequence"/>
</dbReference>
<comment type="function">
    <text evidence="1 10">Catalyzes the oxidative decarboxylation of 6-phosphogluconate to ribulose 5-phosphate and CO(2), with concomitant reduction of NADP to NADPH.</text>
</comment>
<accession>A0ABT9B6S6</accession>
<comment type="similarity">
    <text evidence="3 10 11">Belongs to the 6-phosphogluconate dehydrogenase family.</text>
</comment>